<name>U2MR21_9BACT</name>
<gene>
    <name evidence="2" type="ORF">HMPREF1218_1518</name>
</gene>
<dbReference type="SUPFAM" id="SSF53756">
    <property type="entry name" value="UDP-Glycosyltransferase/glycogen phosphorylase"/>
    <property type="match status" value="1"/>
</dbReference>
<dbReference type="Gene3D" id="3.40.50.2000">
    <property type="entry name" value="Glycogen Phosphorylase B"/>
    <property type="match status" value="2"/>
</dbReference>
<keyword evidence="2" id="KW-0328">Glycosyltransferase</keyword>
<dbReference type="PATRIC" id="fig|1081904.3.peg.1174"/>
<evidence type="ECO:0000313" key="2">
    <source>
        <dbReference type="EMBL" id="ERK01714.1"/>
    </source>
</evidence>
<dbReference type="EC" id="2.4.-.-" evidence="2"/>
<reference evidence="2 3" key="1">
    <citation type="submission" date="2013-08" db="EMBL/GenBank/DDBJ databases">
        <authorList>
            <person name="Durkin A.S."/>
            <person name="Haft D.R."/>
            <person name="McCorrison J."/>
            <person name="Torralba M."/>
            <person name="Gillis M."/>
            <person name="Haft D.H."/>
            <person name="Methe B."/>
            <person name="Sutton G."/>
            <person name="Nelson K.E."/>
        </authorList>
    </citation>
    <scope>NUCLEOTIDE SEQUENCE [LARGE SCALE GENOMIC DNA]</scope>
    <source>
        <strain evidence="2 3">F0068</strain>
    </source>
</reference>
<evidence type="ECO:0000259" key="1">
    <source>
        <dbReference type="Pfam" id="PF13439"/>
    </source>
</evidence>
<dbReference type="EMBL" id="AWET01000024">
    <property type="protein sequence ID" value="ERK01714.1"/>
    <property type="molecule type" value="Genomic_DNA"/>
</dbReference>
<keyword evidence="2" id="KW-0808">Transferase</keyword>
<keyword evidence="3" id="KW-1185">Reference proteome</keyword>
<comment type="caution">
    <text evidence="2">The sequence shown here is derived from an EMBL/GenBank/DDBJ whole genome shotgun (WGS) entry which is preliminary data.</text>
</comment>
<accession>U2MR21</accession>
<protein>
    <submittedName>
        <fullName evidence="2">Glycosyltransferase, group 1 family protein</fullName>
        <ecNumber evidence="2">2.4.-.-</ecNumber>
    </submittedName>
</protein>
<dbReference type="AlphaFoldDB" id="U2MR21"/>
<dbReference type="Pfam" id="PF13439">
    <property type="entry name" value="Glyco_transf_4"/>
    <property type="match status" value="1"/>
</dbReference>
<dbReference type="CDD" id="cd03825">
    <property type="entry name" value="GT4_WcaC-like"/>
    <property type="match status" value="1"/>
</dbReference>
<dbReference type="GO" id="GO:0016757">
    <property type="term" value="F:glycosyltransferase activity"/>
    <property type="evidence" value="ECO:0007669"/>
    <property type="project" value="UniProtKB-KW"/>
</dbReference>
<dbReference type="PANTHER" id="PTHR45947:SF3">
    <property type="entry name" value="SULFOQUINOVOSYL TRANSFERASE SQD2"/>
    <property type="match status" value="1"/>
</dbReference>
<dbReference type="Pfam" id="PF13692">
    <property type="entry name" value="Glyco_trans_1_4"/>
    <property type="match status" value="1"/>
</dbReference>
<proteinExistence type="predicted"/>
<dbReference type="PANTHER" id="PTHR45947">
    <property type="entry name" value="SULFOQUINOVOSYL TRANSFERASE SQD2"/>
    <property type="match status" value="1"/>
</dbReference>
<sequence>MENKGISIGFLCKYIGKYYLCIRIKNKIAMRVLIVNTSEKTGGAAVASNRLMDALNNNGVKAKMLVRDKQTDHITVAALPRSPMLRWHFLWERWCIFRRLHFSRDHLFEIDIANSGSDITSLPEFKEADVIHLAWINQGMLSLNGIRKILDTGKPVVWTMHDAWPATAICHYTHGCPKFKTTCHECPLLPGGGSKTDLSNKIWHRKQRVLHNRNIYYVTCSEWLGRQARQSALLRGQEVVTIPNPIDTRMFCPKSQKEARQRAGLITDKQLILFVSQRVTDKRKGIDFLIEAVGKLIEARPELKDHLGVAILGGHSEAITDNLPLPVYSLGYVSDEKRLVDIYNSANVFVLPSLEDNLPNTIMESMACGVPCVGFRVGGIPEMIDHKTNGYVAEFKDASDFAAGLFWVLHEADHDELRRNAVQKVQSKYSQTYVSQRYIEVYNQALAIKEFHL</sequence>
<evidence type="ECO:0000313" key="3">
    <source>
        <dbReference type="Proteomes" id="UP000016600"/>
    </source>
</evidence>
<dbReference type="InterPro" id="IPR050194">
    <property type="entry name" value="Glycosyltransferase_grp1"/>
</dbReference>
<dbReference type="Proteomes" id="UP000016600">
    <property type="component" value="Unassembled WGS sequence"/>
</dbReference>
<feature type="domain" description="Glycosyltransferase subfamily 4-like N-terminal" evidence="1">
    <location>
        <begin position="42"/>
        <end position="248"/>
    </location>
</feature>
<organism evidence="2 3">
    <name type="scientific">Hoylesella pleuritidis F0068</name>
    <dbReference type="NCBI Taxonomy" id="1081904"/>
    <lineage>
        <taxon>Bacteria</taxon>
        <taxon>Pseudomonadati</taxon>
        <taxon>Bacteroidota</taxon>
        <taxon>Bacteroidia</taxon>
        <taxon>Bacteroidales</taxon>
        <taxon>Prevotellaceae</taxon>
        <taxon>Hoylesella</taxon>
    </lineage>
</organism>
<dbReference type="InterPro" id="IPR028098">
    <property type="entry name" value="Glyco_trans_4-like_N"/>
</dbReference>